<dbReference type="EMBL" id="LMCB01000030">
    <property type="protein sequence ID" value="KZL17621.1"/>
    <property type="molecule type" value="Genomic_DNA"/>
</dbReference>
<accession>A0A165XE63</accession>
<gene>
    <name evidence="1" type="ORF">PsAD2_02957</name>
</gene>
<dbReference type="AlphaFoldDB" id="A0A165XE63"/>
<comment type="caution">
    <text evidence="1">The sequence shown here is derived from an EMBL/GenBank/DDBJ whole genome shotgun (WGS) entry which is preliminary data.</text>
</comment>
<dbReference type="PATRIC" id="fig|989403.3.peg.3171"/>
<dbReference type="OrthoDB" id="8451553at2"/>
<evidence type="ECO:0000313" key="2">
    <source>
        <dbReference type="Proteomes" id="UP000076577"/>
    </source>
</evidence>
<protein>
    <submittedName>
        <fullName evidence="1">Uncharacterized protein</fullName>
    </submittedName>
</protein>
<name>A0A165XE63_9HYPH</name>
<organism evidence="1 2">
    <name type="scientific">Pseudovibrio axinellae</name>
    <dbReference type="NCBI Taxonomy" id="989403"/>
    <lineage>
        <taxon>Bacteria</taxon>
        <taxon>Pseudomonadati</taxon>
        <taxon>Pseudomonadota</taxon>
        <taxon>Alphaproteobacteria</taxon>
        <taxon>Hyphomicrobiales</taxon>
        <taxon>Stappiaceae</taxon>
        <taxon>Pseudovibrio</taxon>
    </lineage>
</organism>
<reference evidence="1 2" key="1">
    <citation type="journal article" date="2016" name="Front. Microbiol.">
        <title>Comparative Genomic Analysis Reveals a Diverse Repertoire of Genes Involved in Prokaryote-Eukaryote Interactions within the Pseudovibrio Genus.</title>
        <authorList>
            <person name="Romano S."/>
            <person name="Fernandez-Guerra A."/>
            <person name="Reen F.J."/>
            <person name="Glockner F.O."/>
            <person name="Crowley S.P."/>
            <person name="O'Sullivan O."/>
            <person name="Cotter P.D."/>
            <person name="Adams C."/>
            <person name="Dobson A.D."/>
            <person name="O'Gara F."/>
        </authorList>
    </citation>
    <scope>NUCLEOTIDE SEQUENCE [LARGE SCALE GENOMIC DNA]</scope>
    <source>
        <strain evidence="1 2">Ad2</strain>
    </source>
</reference>
<dbReference type="Proteomes" id="UP000076577">
    <property type="component" value="Unassembled WGS sequence"/>
</dbReference>
<dbReference type="RefSeq" id="WP_068007322.1">
    <property type="nucleotide sequence ID" value="NZ_FOFM01000010.1"/>
</dbReference>
<keyword evidence="2" id="KW-1185">Reference proteome</keyword>
<evidence type="ECO:0000313" key="1">
    <source>
        <dbReference type="EMBL" id="KZL17621.1"/>
    </source>
</evidence>
<proteinExistence type="predicted"/>
<sequence>MLDYVGGLVATFLGDDFPTRQEVVDRYESVEVIIPPHKTAIASLKVATAPTAPDRDLLLIEGHGRVGWQK</sequence>